<accession>A0ABV1AEW9</accession>
<protein>
    <submittedName>
        <fullName evidence="1">Uncharacterized protein</fullName>
    </submittedName>
</protein>
<evidence type="ECO:0000313" key="1">
    <source>
        <dbReference type="EMBL" id="MEQ2316699.1"/>
    </source>
</evidence>
<keyword evidence="2" id="KW-1185">Reference proteome</keyword>
<proteinExistence type="predicted"/>
<evidence type="ECO:0000313" key="2">
    <source>
        <dbReference type="Proteomes" id="UP001469553"/>
    </source>
</evidence>
<sequence length="115" mass="12921">MASFSGKYNLPAGKRMYYYSRLFFKSCSGRLENEGEGGNEGQDRTTSLNQSLVSNINRFILGFTVKLNLLSHCFNYSAVILKSLLCKSKNEITEGDFVIIKSCQLLEVCVDVLPF</sequence>
<comment type="caution">
    <text evidence="1">The sequence shown here is derived from an EMBL/GenBank/DDBJ whole genome shotgun (WGS) entry which is preliminary data.</text>
</comment>
<dbReference type="EMBL" id="JAHRIP010089839">
    <property type="protein sequence ID" value="MEQ2316699.1"/>
    <property type="molecule type" value="Genomic_DNA"/>
</dbReference>
<reference evidence="1 2" key="1">
    <citation type="submission" date="2021-06" db="EMBL/GenBank/DDBJ databases">
        <authorList>
            <person name="Palmer J.M."/>
        </authorList>
    </citation>
    <scope>NUCLEOTIDE SEQUENCE [LARGE SCALE GENOMIC DNA]</scope>
    <source>
        <strain evidence="1 2">AS_MEX2019</strain>
        <tissue evidence="1">Muscle</tissue>
    </source>
</reference>
<dbReference type="Proteomes" id="UP001469553">
    <property type="component" value="Unassembled WGS sequence"/>
</dbReference>
<organism evidence="1 2">
    <name type="scientific">Ameca splendens</name>
    <dbReference type="NCBI Taxonomy" id="208324"/>
    <lineage>
        <taxon>Eukaryota</taxon>
        <taxon>Metazoa</taxon>
        <taxon>Chordata</taxon>
        <taxon>Craniata</taxon>
        <taxon>Vertebrata</taxon>
        <taxon>Euteleostomi</taxon>
        <taxon>Actinopterygii</taxon>
        <taxon>Neopterygii</taxon>
        <taxon>Teleostei</taxon>
        <taxon>Neoteleostei</taxon>
        <taxon>Acanthomorphata</taxon>
        <taxon>Ovalentaria</taxon>
        <taxon>Atherinomorphae</taxon>
        <taxon>Cyprinodontiformes</taxon>
        <taxon>Goodeidae</taxon>
        <taxon>Ameca</taxon>
    </lineage>
</organism>
<name>A0ABV1AEW9_9TELE</name>
<gene>
    <name evidence="1" type="ORF">AMECASPLE_035266</name>
</gene>